<accession>A0A7R9QPD4</accession>
<evidence type="ECO:0000313" key="2">
    <source>
        <dbReference type="Proteomes" id="UP000728032"/>
    </source>
</evidence>
<evidence type="ECO:0000313" key="1">
    <source>
        <dbReference type="EMBL" id="CAD7651694.1"/>
    </source>
</evidence>
<dbReference type="PANTHER" id="PTHR16779">
    <property type="entry name" value="BETA-1,4-MANNOSYLTRANSFERASE EGH"/>
    <property type="match status" value="1"/>
</dbReference>
<name>A0A7R9QPD4_9ACAR</name>
<dbReference type="OrthoDB" id="3971593at2759"/>
<dbReference type="EMBL" id="CAJPVJ010004815">
    <property type="protein sequence ID" value="CAG2168944.1"/>
    <property type="molecule type" value="Genomic_DNA"/>
</dbReference>
<dbReference type="GO" id="GO:0019187">
    <property type="term" value="F:beta-1,4-mannosyltransferase activity"/>
    <property type="evidence" value="ECO:0007669"/>
    <property type="project" value="InterPro"/>
</dbReference>
<dbReference type="PANTHER" id="PTHR16779:SF1">
    <property type="entry name" value="BETA-1,4-MANNOSYLTRANSFERASE EGH"/>
    <property type="match status" value="1"/>
</dbReference>
<dbReference type="Proteomes" id="UP000728032">
    <property type="component" value="Unassembled WGS sequence"/>
</dbReference>
<reference evidence="1" key="1">
    <citation type="submission" date="2020-11" db="EMBL/GenBank/DDBJ databases">
        <authorList>
            <person name="Tran Van P."/>
        </authorList>
    </citation>
    <scope>NUCLEOTIDE SEQUENCE</scope>
</reference>
<keyword evidence="2" id="KW-1185">Reference proteome</keyword>
<dbReference type="InterPro" id="IPR027389">
    <property type="entry name" value="B_mannosylTrfase_Bre-3/Egh"/>
</dbReference>
<organism evidence="1">
    <name type="scientific">Oppiella nova</name>
    <dbReference type="NCBI Taxonomy" id="334625"/>
    <lineage>
        <taxon>Eukaryota</taxon>
        <taxon>Metazoa</taxon>
        <taxon>Ecdysozoa</taxon>
        <taxon>Arthropoda</taxon>
        <taxon>Chelicerata</taxon>
        <taxon>Arachnida</taxon>
        <taxon>Acari</taxon>
        <taxon>Acariformes</taxon>
        <taxon>Sarcoptiformes</taxon>
        <taxon>Oribatida</taxon>
        <taxon>Brachypylina</taxon>
        <taxon>Oppioidea</taxon>
        <taxon>Oppiidae</taxon>
        <taxon>Oppiella</taxon>
    </lineage>
</organism>
<protein>
    <submittedName>
        <fullName evidence="1">Uncharacterized protein</fullName>
    </submittedName>
</protein>
<dbReference type="AlphaFoldDB" id="A0A7R9QPD4"/>
<dbReference type="GO" id="GO:0005737">
    <property type="term" value="C:cytoplasm"/>
    <property type="evidence" value="ECO:0007669"/>
    <property type="project" value="TreeGrafter"/>
</dbReference>
<sequence>MTAPFICFRVVTRGDYRQLVHNNVRKHLKVCSALGLRNYIIEVVTEKGLGLDNYNHPKVIETIIPIEYEPKNGAIFKARALEYCLEDSHNRLADNDWIVHLDEETVMTEASVCGIVNFVCLGTHDFGQGLITYA</sequence>
<dbReference type="EMBL" id="OC919640">
    <property type="protein sequence ID" value="CAD7651694.1"/>
    <property type="molecule type" value="Genomic_DNA"/>
</dbReference>
<gene>
    <name evidence="1" type="ORF">ONB1V03_LOCUS8428</name>
</gene>
<proteinExistence type="predicted"/>